<protein>
    <submittedName>
        <fullName evidence="2">Uncharacterized protein</fullName>
    </submittedName>
</protein>
<feature type="compositionally biased region" description="Acidic residues" evidence="1">
    <location>
        <begin position="51"/>
        <end position="60"/>
    </location>
</feature>
<name>A0A2Z3GWQ0_9BACT</name>
<sequence length="176" mass="19748">MSADVLEPPPFEANSRPDREFLFPPSVLDILASPEEVEILSVDPHLPDHDGSDEDEEYDDPPMREGPGFIRGYRIRGVARVPTADRRRAVGQALVAANREGLGWALCFDPHYAVRASRGGQVAEFLICFWCGNVRVVGPGSHAQTYPIGQSAARLLRRELRRGGVGWLWFWRRWLG</sequence>
<proteinExistence type="predicted"/>
<dbReference type="EMBL" id="CP025958">
    <property type="protein sequence ID" value="AWM38163.1"/>
    <property type="molecule type" value="Genomic_DNA"/>
</dbReference>
<feature type="region of interest" description="Disordered" evidence="1">
    <location>
        <begin position="41"/>
        <end position="67"/>
    </location>
</feature>
<dbReference type="RefSeq" id="WP_010038118.1">
    <property type="nucleotide sequence ID" value="NZ_CP025958.1"/>
</dbReference>
<dbReference type="KEGG" id="gog:C1280_14985"/>
<evidence type="ECO:0000256" key="1">
    <source>
        <dbReference type="SAM" id="MobiDB-lite"/>
    </source>
</evidence>
<evidence type="ECO:0000313" key="3">
    <source>
        <dbReference type="Proteomes" id="UP000245802"/>
    </source>
</evidence>
<organism evidence="2 3">
    <name type="scientific">Gemmata obscuriglobus</name>
    <dbReference type="NCBI Taxonomy" id="114"/>
    <lineage>
        <taxon>Bacteria</taxon>
        <taxon>Pseudomonadati</taxon>
        <taxon>Planctomycetota</taxon>
        <taxon>Planctomycetia</taxon>
        <taxon>Gemmatales</taxon>
        <taxon>Gemmataceae</taxon>
        <taxon>Gemmata</taxon>
    </lineage>
</organism>
<keyword evidence="3" id="KW-1185">Reference proteome</keyword>
<accession>A0A2Z3GWQ0</accession>
<gene>
    <name evidence="2" type="ORF">C1280_14985</name>
</gene>
<dbReference type="Proteomes" id="UP000245802">
    <property type="component" value="Chromosome"/>
</dbReference>
<dbReference type="AlphaFoldDB" id="A0A2Z3GWQ0"/>
<evidence type="ECO:0000313" key="2">
    <source>
        <dbReference type="EMBL" id="AWM38163.1"/>
    </source>
</evidence>
<dbReference type="OrthoDB" id="289875at2"/>
<reference evidence="2 3" key="1">
    <citation type="submission" date="2018-01" db="EMBL/GenBank/DDBJ databases">
        <title>G. obscuriglobus.</title>
        <authorList>
            <person name="Franke J."/>
            <person name="Blomberg W."/>
            <person name="Selmecki A."/>
        </authorList>
    </citation>
    <scope>NUCLEOTIDE SEQUENCE [LARGE SCALE GENOMIC DNA]</scope>
    <source>
        <strain evidence="2 3">DSM 5831</strain>
    </source>
</reference>